<protein>
    <submittedName>
        <fullName evidence="3">Uncharacterized protein</fullName>
    </submittedName>
</protein>
<keyword evidence="2" id="KW-0472">Membrane</keyword>
<evidence type="ECO:0000256" key="1">
    <source>
        <dbReference type="SAM" id="MobiDB-lite"/>
    </source>
</evidence>
<feature type="region of interest" description="Disordered" evidence="1">
    <location>
        <begin position="1"/>
        <end position="91"/>
    </location>
</feature>
<dbReference type="PANTHER" id="PTHR37544:SF1">
    <property type="entry name" value="PHOSPHORIBOSYLAMINOIMIDAZOLE-SUCCINOCARBOXAMIDE SYNTHASE"/>
    <property type="match status" value="1"/>
</dbReference>
<dbReference type="PANTHER" id="PTHR37544">
    <property type="entry name" value="SPRAY-RELATED"/>
    <property type="match status" value="1"/>
</dbReference>
<feature type="compositionally biased region" description="Polar residues" evidence="1">
    <location>
        <begin position="77"/>
        <end position="87"/>
    </location>
</feature>
<feature type="transmembrane region" description="Helical" evidence="2">
    <location>
        <begin position="748"/>
        <end position="768"/>
    </location>
</feature>
<dbReference type="EMBL" id="JAUJFL010000011">
    <property type="protein sequence ID" value="KAK2596408.1"/>
    <property type="molecule type" value="Genomic_DNA"/>
</dbReference>
<feature type="transmembrane region" description="Helical" evidence="2">
    <location>
        <begin position="590"/>
        <end position="613"/>
    </location>
</feature>
<organism evidence="3 4">
    <name type="scientific">Phomopsis amygdali</name>
    <name type="common">Fusicoccum amygdali</name>
    <dbReference type="NCBI Taxonomy" id="1214568"/>
    <lineage>
        <taxon>Eukaryota</taxon>
        <taxon>Fungi</taxon>
        <taxon>Dikarya</taxon>
        <taxon>Ascomycota</taxon>
        <taxon>Pezizomycotina</taxon>
        <taxon>Sordariomycetes</taxon>
        <taxon>Sordariomycetidae</taxon>
        <taxon>Diaporthales</taxon>
        <taxon>Diaporthaceae</taxon>
        <taxon>Diaporthe</taxon>
    </lineage>
</organism>
<reference evidence="3" key="1">
    <citation type="submission" date="2023-06" db="EMBL/GenBank/DDBJ databases">
        <authorList>
            <person name="Noh H."/>
        </authorList>
    </citation>
    <scope>NUCLEOTIDE SEQUENCE</scope>
    <source>
        <strain evidence="3">DUCC20226</strain>
    </source>
</reference>
<evidence type="ECO:0000313" key="3">
    <source>
        <dbReference type="EMBL" id="KAK2596408.1"/>
    </source>
</evidence>
<proteinExistence type="predicted"/>
<name>A0AAD9VYS5_PHOAM</name>
<dbReference type="InterPro" id="IPR021840">
    <property type="entry name" value="DUF3433"/>
</dbReference>
<comment type="caution">
    <text evidence="3">The sequence shown here is derived from an EMBL/GenBank/DDBJ whole genome shotgun (WGS) entry which is preliminary data.</text>
</comment>
<evidence type="ECO:0000256" key="2">
    <source>
        <dbReference type="SAM" id="Phobius"/>
    </source>
</evidence>
<accession>A0AAD9VYS5</accession>
<keyword evidence="4" id="KW-1185">Reference proteome</keyword>
<gene>
    <name evidence="3" type="ORF">N8I77_013299</name>
</gene>
<feature type="transmembrane region" description="Helical" evidence="2">
    <location>
        <begin position="709"/>
        <end position="728"/>
    </location>
</feature>
<sequence length="1328" mass="145968">MISESFIDPRVRANRSSTNMPMRSEPEEDQTSALSQTLELDSLLDRPFDTDNTSNISSLHDDGEASEDDQPDFSGSEYDQLSSQPTESRPELRTVTSWNPFWSSPTLLVTVSLLLTLLSAATIVLWRVSVGNHGFPLLTTNNYSWTYGPTAVLTVIMSIWNQTTYCCKLLEPWKELKRGPASPERTVLLDYISPILPVNLWKAARLKHATVAIAIYAGIILRIVTVASTGLLSPVSMSMPFQNVTLEALTTFNASNYKSGASYFDSLAESAIDYETYALIADNLPFPDGLQPNLAFQRFKLPDNSTANRTLSTVRGTVQSFKPLIQCQEASLVPLNATTSPYDNVDMIEIFANASWESCSWSQSHPKEVDITFKYLLNMHPTRQLFSGIPFGDYTCRDAEESFWSLVTLFDIRYNQTAIPSAILQAEPSNSSDTWGIQIMEVTSVACSISYSMVPAQVTYDLSRNPLEPTVHIPSDNDTGHPGPFVEGFTESDFSNRLNLDADNADFIVGSYITKGTDEFVPDKFVKMMSLVANTSGADFLGDPGTMSSAATTVFTYTGVQVANKFLLSSTTQILQGEISTTSMRLQISALASLAMVSGFLLVAVGAMILVLIRAQDVVTHKIGPIGNMAMILRDSPDFNNLLKDCGQKRSEQIEKTLEPFTFQSMVVSTKPGFCSIIPGPEHTTNARPTELPPEESITWWRPIPLRPWIFALISAFPLAIIATLEVLQHLSSRVNGITSIASPDSMLVTFGTRFVPSVLFMTVAMLYDSIEFNVLVLAPFARLKKAQAKGKPVITHALLGRFSIESFGFSLRNKYWETAFATLAAFLGSFLTIAASGLYTIESLPGPSRVTVRRVDRFDPTWPDSVSDDGGAAVLVTDMEVLNLSFPSWTNSELTFPEMQLSSNDLSRIKAMSEPSITVRVPAIRGELQCSTTPTDDISVYVPYAGESEASLIINATTSVPTTCDQQASTIDWSSRQLLSFSSGKSGLVGQMLDLHAGDRNLSFGEFSLPLQNNSAPGCPSLAFTFGNYSLNTSDILNITLNAPPAWFTTMSCFQLMAEIQTEVTLSIPNFTVISAVPDESTTTYLPSEPSGQTAFPWRPQLHFELEVIVWDGNVTYGGFGSPSVVQNYDNPNYNVDGFFTLMLQPSSGVYPENIRGPENQGKLVDAIQGLYQRYIAQVANAKMRVPVATGMTPETYTATWINSDRGLLRQNWRSKLELQILLTVMFICGISSYLIIDTKEVLPHDPCSIAGLASLLAGSSMCEETTDSEGSKGSIPHGSSWHSRLFGLGWWWSPEGCERFGIDVKDSQWKLREAGAGQVKFQLWAH</sequence>
<evidence type="ECO:0000313" key="4">
    <source>
        <dbReference type="Proteomes" id="UP001265746"/>
    </source>
</evidence>
<keyword evidence="2" id="KW-1133">Transmembrane helix</keyword>
<feature type="transmembrane region" description="Helical" evidence="2">
    <location>
        <begin position="209"/>
        <end position="232"/>
    </location>
</feature>
<feature type="transmembrane region" description="Helical" evidence="2">
    <location>
        <begin position="107"/>
        <end position="128"/>
    </location>
</feature>
<feature type="transmembrane region" description="Helical" evidence="2">
    <location>
        <begin position="820"/>
        <end position="842"/>
    </location>
</feature>
<dbReference type="Proteomes" id="UP001265746">
    <property type="component" value="Unassembled WGS sequence"/>
</dbReference>
<dbReference type="Pfam" id="PF11915">
    <property type="entry name" value="DUF3433"/>
    <property type="match status" value="2"/>
</dbReference>
<keyword evidence="2" id="KW-0812">Transmembrane</keyword>